<evidence type="ECO:0000256" key="7">
    <source>
        <dbReference type="ARBA" id="ARBA00023136"/>
    </source>
</evidence>
<dbReference type="GO" id="GO:0016020">
    <property type="term" value="C:membrane"/>
    <property type="evidence" value="ECO:0007669"/>
    <property type="project" value="UniProtKB-SubCell"/>
</dbReference>
<evidence type="ECO:0000256" key="5">
    <source>
        <dbReference type="ARBA" id="ARBA00022989"/>
    </source>
</evidence>
<dbReference type="InterPro" id="IPR038770">
    <property type="entry name" value="Na+/solute_symporter_sf"/>
</dbReference>
<dbReference type="Proteomes" id="UP000246569">
    <property type="component" value="Unassembled WGS sequence"/>
</dbReference>
<evidence type="ECO:0000256" key="1">
    <source>
        <dbReference type="ARBA" id="ARBA00004141"/>
    </source>
</evidence>
<feature type="transmembrane region" description="Helical" evidence="8">
    <location>
        <begin position="18"/>
        <end position="37"/>
    </location>
</feature>
<dbReference type="EMBL" id="QGTJ01000002">
    <property type="protein sequence ID" value="PWV64578.1"/>
    <property type="molecule type" value="Genomic_DNA"/>
</dbReference>
<dbReference type="OrthoDB" id="9793589at2"/>
<dbReference type="AlphaFoldDB" id="A0A317MZ07"/>
<feature type="transmembrane region" description="Helical" evidence="8">
    <location>
        <begin position="150"/>
        <end position="169"/>
    </location>
</feature>
<dbReference type="GO" id="GO:1902600">
    <property type="term" value="P:proton transmembrane transport"/>
    <property type="evidence" value="ECO:0007669"/>
    <property type="project" value="InterPro"/>
</dbReference>
<organism evidence="10 11">
    <name type="scientific">Plasticicumulans acidivorans</name>
    <dbReference type="NCBI Taxonomy" id="886464"/>
    <lineage>
        <taxon>Bacteria</taxon>
        <taxon>Pseudomonadati</taxon>
        <taxon>Pseudomonadota</taxon>
        <taxon>Gammaproteobacteria</taxon>
        <taxon>Candidatus Competibacteraceae</taxon>
        <taxon>Plasticicumulans</taxon>
    </lineage>
</organism>
<evidence type="ECO:0000313" key="11">
    <source>
        <dbReference type="Proteomes" id="UP000246569"/>
    </source>
</evidence>
<dbReference type="GO" id="GO:0015297">
    <property type="term" value="F:antiporter activity"/>
    <property type="evidence" value="ECO:0007669"/>
    <property type="project" value="UniProtKB-KW"/>
</dbReference>
<feature type="transmembrane region" description="Helical" evidence="8">
    <location>
        <begin position="391"/>
        <end position="413"/>
    </location>
</feature>
<comment type="caution">
    <text evidence="10">The sequence shown here is derived from an EMBL/GenBank/DDBJ whole genome shotgun (WGS) entry which is preliminary data.</text>
</comment>
<feature type="transmembrane region" description="Helical" evidence="8">
    <location>
        <begin position="258"/>
        <end position="284"/>
    </location>
</feature>
<keyword evidence="3" id="KW-0050">Antiport</keyword>
<feature type="domain" description="Cation/H+ exchanger transmembrane" evidence="9">
    <location>
        <begin position="36"/>
        <end position="418"/>
    </location>
</feature>
<accession>A0A317MZ07</accession>
<evidence type="ECO:0000256" key="8">
    <source>
        <dbReference type="SAM" id="Phobius"/>
    </source>
</evidence>
<feature type="transmembrane region" description="Helical" evidence="8">
    <location>
        <begin position="49"/>
        <end position="66"/>
    </location>
</feature>
<keyword evidence="7 8" id="KW-0472">Membrane</keyword>
<dbReference type="PANTHER" id="PTHR32468">
    <property type="entry name" value="CATION/H + ANTIPORTER"/>
    <property type="match status" value="1"/>
</dbReference>
<evidence type="ECO:0000256" key="3">
    <source>
        <dbReference type="ARBA" id="ARBA00022449"/>
    </source>
</evidence>
<keyword evidence="5 8" id="KW-1133">Transmembrane helix</keyword>
<evidence type="ECO:0000256" key="6">
    <source>
        <dbReference type="ARBA" id="ARBA00023065"/>
    </source>
</evidence>
<evidence type="ECO:0000256" key="2">
    <source>
        <dbReference type="ARBA" id="ARBA00022448"/>
    </source>
</evidence>
<dbReference type="Pfam" id="PF00999">
    <property type="entry name" value="Na_H_Exchanger"/>
    <property type="match status" value="1"/>
</dbReference>
<dbReference type="InterPro" id="IPR006153">
    <property type="entry name" value="Cation/H_exchanger_TM"/>
</dbReference>
<comment type="subcellular location">
    <subcellularLocation>
        <location evidence="1">Membrane</location>
        <topology evidence="1">Multi-pass membrane protein</topology>
    </subcellularLocation>
</comment>
<protein>
    <submittedName>
        <fullName evidence="10">Transporter (CPA2 family)</fullName>
    </submittedName>
</protein>
<gene>
    <name evidence="10" type="ORF">C7443_102228</name>
</gene>
<keyword evidence="4 8" id="KW-0812">Transmembrane</keyword>
<dbReference type="InterPro" id="IPR050794">
    <property type="entry name" value="CPA2_transporter"/>
</dbReference>
<reference evidence="10 11" key="1">
    <citation type="submission" date="2018-05" db="EMBL/GenBank/DDBJ databases">
        <title>Genomic Encyclopedia of Type Strains, Phase IV (KMG-IV): sequencing the most valuable type-strain genomes for metagenomic binning, comparative biology and taxonomic classification.</title>
        <authorList>
            <person name="Goeker M."/>
        </authorList>
    </citation>
    <scope>NUCLEOTIDE SEQUENCE [LARGE SCALE GENOMIC DNA]</scope>
    <source>
        <strain evidence="10 11">DSM 23606</strain>
    </source>
</reference>
<keyword evidence="2" id="KW-0813">Transport</keyword>
<feature type="transmembrane region" description="Helical" evidence="8">
    <location>
        <begin position="181"/>
        <end position="205"/>
    </location>
</feature>
<feature type="transmembrane region" description="Helical" evidence="8">
    <location>
        <begin position="304"/>
        <end position="322"/>
    </location>
</feature>
<evidence type="ECO:0000256" key="4">
    <source>
        <dbReference type="ARBA" id="ARBA00022692"/>
    </source>
</evidence>
<dbReference type="PANTHER" id="PTHR32468:SF0">
    <property type="entry name" value="K(+)_H(+) ANTIPORTER 1"/>
    <property type="match status" value="1"/>
</dbReference>
<keyword evidence="11" id="KW-1185">Reference proteome</keyword>
<feature type="transmembrane region" description="Helical" evidence="8">
    <location>
        <begin position="117"/>
        <end position="138"/>
    </location>
</feature>
<sequence>MSQPSLAAQEVAVHQHELLLYFTLLQLAIIVLAGRLGGALARRGRQSPAVGEILIGILLGPSLFGWLAPEAFHYIFRSTPPEPLQILSQVGLLLLMFQIGLEFDFAHLGEPKHRRTVWRIAIASLLLPFAFGLGFGYLSAPQLSPGAPPLASALFVATALSITALPILGRIMIEFGLERSPLGVIAISAAAINDVVGWLLLALVTTLTLSGFDAADFALRVALVLGFLVACWYGLRPLARRLVRLGAQTPGELTPNRLGALLALIFLCGMCTQQLGIFAIFGGFMAGVVLHEERPLALAWQQRVSPFVNVFFLPIFFTYTGLRTQIGSLDTFAAWGWCLLVLALATVGKFAASYAAARLSGLNHPSAALLGAMMNTRALMELVVLNVGYDLGVISAQVFTMLVIMAITSTVVTTPALRHWLPRCGALARRGG</sequence>
<proteinExistence type="predicted"/>
<name>A0A317MZ07_9GAMM</name>
<evidence type="ECO:0000313" key="10">
    <source>
        <dbReference type="EMBL" id="PWV64578.1"/>
    </source>
</evidence>
<feature type="transmembrane region" description="Helical" evidence="8">
    <location>
        <begin position="334"/>
        <end position="356"/>
    </location>
</feature>
<dbReference type="RefSeq" id="WP_110017227.1">
    <property type="nucleotide sequence ID" value="NZ_QGTJ01000002.1"/>
</dbReference>
<dbReference type="Gene3D" id="1.20.1530.20">
    <property type="match status" value="1"/>
</dbReference>
<keyword evidence="6" id="KW-0406">Ion transport</keyword>
<feature type="transmembrane region" description="Helical" evidence="8">
    <location>
        <begin position="217"/>
        <end position="235"/>
    </location>
</feature>
<evidence type="ECO:0000259" key="9">
    <source>
        <dbReference type="Pfam" id="PF00999"/>
    </source>
</evidence>
<feature type="transmembrane region" description="Helical" evidence="8">
    <location>
        <begin position="86"/>
        <end position="105"/>
    </location>
</feature>